<name>A0A1T2XAB4_9BACL</name>
<dbReference type="Proteomes" id="UP000190188">
    <property type="component" value="Unassembled WGS sequence"/>
</dbReference>
<evidence type="ECO:0000259" key="3">
    <source>
        <dbReference type="Pfam" id="PF20454"/>
    </source>
</evidence>
<keyword evidence="5" id="KW-1185">Reference proteome</keyword>
<dbReference type="GO" id="GO:0005524">
    <property type="term" value="F:ATP binding"/>
    <property type="evidence" value="ECO:0007669"/>
    <property type="project" value="InterPro"/>
</dbReference>
<dbReference type="PANTHER" id="PTHR34413:SF2">
    <property type="entry name" value="PROPHAGE TAIL FIBER ASSEMBLY PROTEIN HOMOLOG TFAE-RELATED"/>
    <property type="match status" value="1"/>
</dbReference>
<dbReference type="InterPro" id="IPR027417">
    <property type="entry name" value="P-loop_NTPase"/>
</dbReference>
<dbReference type="STRING" id="1324314.BVG16_16405"/>
<evidence type="ECO:0000313" key="5">
    <source>
        <dbReference type="Proteomes" id="UP000190188"/>
    </source>
</evidence>
<dbReference type="GO" id="GO:0016887">
    <property type="term" value="F:ATP hydrolysis activity"/>
    <property type="evidence" value="ECO:0007669"/>
    <property type="project" value="InterPro"/>
</dbReference>
<dbReference type="Pfam" id="PF05876">
    <property type="entry name" value="GpA_ATPase"/>
    <property type="match status" value="1"/>
</dbReference>
<accession>A0A1T2XAB4</accession>
<proteinExistence type="inferred from homology"/>
<dbReference type="OrthoDB" id="5181253at2"/>
<feature type="domain" description="Terminase large subunit GpA endonuclease" evidence="3">
    <location>
        <begin position="312"/>
        <end position="606"/>
    </location>
</feature>
<gene>
    <name evidence="4" type="ORF">BVG16_16405</name>
</gene>
<feature type="domain" description="Phage terminase large subunit GpA ATPase" evidence="2">
    <location>
        <begin position="48"/>
        <end position="295"/>
    </location>
</feature>
<feature type="compositionally biased region" description="Basic residues" evidence="1">
    <location>
        <begin position="632"/>
        <end position="642"/>
    </location>
</feature>
<dbReference type="AlphaFoldDB" id="A0A1T2XAB4"/>
<dbReference type="PANTHER" id="PTHR34413">
    <property type="entry name" value="PROPHAGE TAIL FIBER ASSEMBLY PROTEIN HOMOLOG TFAE-RELATED-RELATED"/>
    <property type="match status" value="1"/>
</dbReference>
<dbReference type="InterPro" id="IPR046453">
    <property type="entry name" value="GpA_ATPase"/>
</dbReference>
<dbReference type="InterPro" id="IPR008866">
    <property type="entry name" value="Phage_lambda_GpA-like"/>
</dbReference>
<dbReference type="RefSeq" id="WP_078499769.1">
    <property type="nucleotide sequence ID" value="NZ_MSZX01000006.1"/>
</dbReference>
<dbReference type="InterPro" id="IPR051220">
    <property type="entry name" value="TFA_Chaperone"/>
</dbReference>
<dbReference type="Gene3D" id="3.40.50.300">
    <property type="entry name" value="P-loop containing nucleotide triphosphate hydrolases"/>
    <property type="match status" value="1"/>
</dbReference>
<sequence length="649" mass="73462">MENAKTNKTRFRVLNQSISRSFRNYTPPEDLTVSEWSGKHRVLSRENSAEAGPWNNDRTPYLVEVMDAFTDYRIEKITLVASSQVGKSELELNIIGYIIDQDPGSVLYIQPTEGDAKKFSRLRIAPMIRDSAQLRKKVADIKNRDSGNTMLQKSFPGGMLTIVGSNSASGLASTPARYVLGDERDRWALSAGTEGDPWALAEARTTTFYNSKMVDVSTPTIKGFSPIEKSFDEGTQERWCHQCPECDEWNNIVFDHIKFKFDTVVVRKKKDYIVKSIEWCCPSCGCLSSEDKMRTQPAKWIAENPAALHKGHRSFWLNAFASPWQPWSKVVYAFLSAQNDPQRLKVVYNTMLGELWEDRGDIEDEDTLLSRREDYGDRPDGTPVELPAGVLVLTCGVDTQNDRLEYEVVGHGHYGETWGIKKGIIMGDPHLSDVWERLDDLLDHVFRFADPSRGLKISMTFVDSGGHKTQDVYRECRKRTHRRVFAIKGVGGDGVPYTSPPRKAKIVVNGKVVGTTWLYSIGVDSGKSDIMSNIKVQEAGAKFCHFPHDEEQGYDSVYFNGLLSERLVIKQSNGRTRWAWEKLPGHERNEALDCRNYALAAFRSMDPDLDAVEKRLRGLSLPLQKDDQVSEKKKRAKVKRHSVASGSEW</sequence>
<evidence type="ECO:0000313" key="4">
    <source>
        <dbReference type="EMBL" id="OPA76752.1"/>
    </source>
</evidence>
<dbReference type="EMBL" id="MSZX01000006">
    <property type="protein sequence ID" value="OPA76752.1"/>
    <property type="molecule type" value="Genomic_DNA"/>
</dbReference>
<dbReference type="InterPro" id="IPR046454">
    <property type="entry name" value="GpA_endonuclease"/>
</dbReference>
<dbReference type="Pfam" id="PF20454">
    <property type="entry name" value="GpA_nuclease"/>
    <property type="match status" value="1"/>
</dbReference>
<feature type="region of interest" description="Disordered" evidence="1">
    <location>
        <begin position="626"/>
        <end position="649"/>
    </location>
</feature>
<organism evidence="4 5">
    <name type="scientific">Paenibacillus selenitireducens</name>
    <dbReference type="NCBI Taxonomy" id="1324314"/>
    <lineage>
        <taxon>Bacteria</taxon>
        <taxon>Bacillati</taxon>
        <taxon>Bacillota</taxon>
        <taxon>Bacilli</taxon>
        <taxon>Bacillales</taxon>
        <taxon>Paenibacillaceae</taxon>
        <taxon>Paenibacillus</taxon>
    </lineage>
</organism>
<evidence type="ECO:0000259" key="2">
    <source>
        <dbReference type="Pfam" id="PF05876"/>
    </source>
</evidence>
<comment type="caution">
    <text evidence="4">The sequence shown here is derived from an EMBL/GenBank/DDBJ whole genome shotgun (WGS) entry which is preliminary data.</text>
</comment>
<reference evidence="4 5" key="1">
    <citation type="submission" date="2017-01" db="EMBL/GenBank/DDBJ databases">
        <title>Genome analysis of Paenibacillus selenitrireducens ES3-24.</title>
        <authorList>
            <person name="Xu D."/>
            <person name="Yao R."/>
            <person name="Zheng S."/>
        </authorList>
    </citation>
    <scope>NUCLEOTIDE SEQUENCE [LARGE SCALE GENOMIC DNA]</scope>
    <source>
        <strain evidence="4 5">ES3-24</strain>
    </source>
</reference>
<evidence type="ECO:0000256" key="1">
    <source>
        <dbReference type="SAM" id="MobiDB-lite"/>
    </source>
</evidence>
<dbReference type="GO" id="GO:0004519">
    <property type="term" value="F:endonuclease activity"/>
    <property type="evidence" value="ECO:0007669"/>
    <property type="project" value="InterPro"/>
</dbReference>
<dbReference type="HAMAP" id="MF_04144">
    <property type="entry name" value="TERL_LAMBDA"/>
    <property type="match status" value="1"/>
</dbReference>
<protein>
    <submittedName>
        <fullName evidence="4">Terminase</fullName>
    </submittedName>
</protein>